<dbReference type="OrthoDB" id="5398572at2759"/>
<comment type="caution">
    <text evidence="2">The sequence shown here is derived from an EMBL/GenBank/DDBJ whole genome shotgun (WGS) entry which is preliminary data.</text>
</comment>
<dbReference type="EMBL" id="SRPO01000012">
    <property type="protein sequence ID" value="KAG5948859.1"/>
    <property type="molecule type" value="Genomic_DNA"/>
</dbReference>
<dbReference type="AlphaFoldDB" id="A0A9P7MIT3"/>
<gene>
    <name evidence="2" type="ORF">E4U60_000641</name>
</gene>
<organism evidence="2 3">
    <name type="scientific">Claviceps pazoutovae</name>
    <dbReference type="NCBI Taxonomy" id="1649127"/>
    <lineage>
        <taxon>Eukaryota</taxon>
        <taxon>Fungi</taxon>
        <taxon>Dikarya</taxon>
        <taxon>Ascomycota</taxon>
        <taxon>Pezizomycotina</taxon>
        <taxon>Sordariomycetes</taxon>
        <taxon>Hypocreomycetidae</taxon>
        <taxon>Hypocreales</taxon>
        <taxon>Clavicipitaceae</taxon>
        <taxon>Claviceps</taxon>
    </lineage>
</organism>
<evidence type="ECO:0000313" key="2">
    <source>
        <dbReference type="EMBL" id="KAG5948859.1"/>
    </source>
</evidence>
<name>A0A9P7MIT3_9HYPO</name>
<feature type="compositionally biased region" description="Basic and acidic residues" evidence="1">
    <location>
        <begin position="35"/>
        <end position="44"/>
    </location>
</feature>
<feature type="compositionally biased region" description="Low complexity" evidence="1">
    <location>
        <begin position="84"/>
        <end position="99"/>
    </location>
</feature>
<feature type="region of interest" description="Disordered" evidence="1">
    <location>
        <begin position="19"/>
        <end position="117"/>
    </location>
</feature>
<evidence type="ECO:0000256" key="1">
    <source>
        <dbReference type="SAM" id="MobiDB-lite"/>
    </source>
</evidence>
<evidence type="ECO:0000313" key="3">
    <source>
        <dbReference type="Proteomes" id="UP000706124"/>
    </source>
</evidence>
<keyword evidence="3" id="KW-1185">Reference proteome</keyword>
<reference evidence="2 3" key="1">
    <citation type="journal article" date="2020" name="bioRxiv">
        <title>Whole genome comparisons of ergot fungi reveals the divergence and evolution of species within the genus Claviceps are the result of varying mechanisms driving genome evolution and host range expansion.</title>
        <authorList>
            <person name="Wyka S.A."/>
            <person name="Mondo S.J."/>
            <person name="Liu M."/>
            <person name="Dettman J."/>
            <person name="Nalam V."/>
            <person name="Broders K.D."/>
        </authorList>
    </citation>
    <scope>NUCLEOTIDE SEQUENCE [LARGE SCALE GENOMIC DNA]</scope>
    <source>
        <strain evidence="2 3">CCC 1485</strain>
    </source>
</reference>
<accession>A0A9P7MIT3</accession>
<feature type="compositionally biased region" description="Basic and acidic residues" evidence="1">
    <location>
        <begin position="243"/>
        <end position="252"/>
    </location>
</feature>
<dbReference type="Proteomes" id="UP000706124">
    <property type="component" value="Unassembled WGS sequence"/>
</dbReference>
<evidence type="ECO:0008006" key="4">
    <source>
        <dbReference type="Google" id="ProtNLM"/>
    </source>
</evidence>
<protein>
    <recommendedName>
        <fullName evidence="4">Myb-like domain-containing protein</fullName>
    </recommendedName>
</protein>
<sequence>MQDAQGPLPYMLDSRIRIPIVRRSPDFHKKKTRVRPQDGGHDGDQGSETDEFETDARQSHNPDAVRATIMASNPLPPSKRQAIPSQQPASSSMPSSSMPHRATLSHGETSLPASDRPNLDNVRAMRERNLHHARAQDFAPASPPPSFPCFPATTRQRNPWSDDDSTLLVQLIALERAKWSVIDRKHGHRFEIPRNQQAYRDRARNMKVDFLLADTVLPPGFDLVMLGKKEETKVVAGRRNPHRKEDDRDENGRPINTRI</sequence>
<proteinExistence type="predicted"/>
<feature type="region of interest" description="Disordered" evidence="1">
    <location>
        <begin position="233"/>
        <end position="259"/>
    </location>
</feature>